<dbReference type="InterPro" id="IPR036508">
    <property type="entry name" value="Chitin-bd_dom_sf"/>
</dbReference>
<keyword evidence="4" id="KW-1015">Disulfide bond</keyword>
<name>A0AAV2QRU8_MEGNR</name>
<evidence type="ECO:0000256" key="5">
    <source>
        <dbReference type="ARBA" id="ARBA00023180"/>
    </source>
</evidence>
<feature type="chain" id="PRO_5044010748" description="Chitin-binding type-2 domain-containing protein" evidence="6">
    <location>
        <begin position="18"/>
        <end position="140"/>
    </location>
</feature>
<keyword evidence="2 6" id="KW-0732">Signal</keyword>
<evidence type="ECO:0000256" key="1">
    <source>
        <dbReference type="ARBA" id="ARBA00022669"/>
    </source>
</evidence>
<dbReference type="PROSITE" id="PS50940">
    <property type="entry name" value="CHIT_BIND_II"/>
    <property type="match status" value="1"/>
</dbReference>
<dbReference type="Gene3D" id="2.170.140.10">
    <property type="entry name" value="Chitin binding domain"/>
    <property type="match status" value="1"/>
</dbReference>
<evidence type="ECO:0000256" key="4">
    <source>
        <dbReference type="ARBA" id="ARBA00023157"/>
    </source>
</evidence>
<dbReference type="GO" id="GO:0005576">
    <property type="term" value="C:extracellular region"/>
    <property type="evidence" value="ECO:0007669"/>
    <property type="project" value="InterPro"/>
</dbReference>
<dbReference type="InterPro" id="IPR002557">
    <property type="entry name" value="Chitin-bd_dom"/>
</dbReference>
<dbReference type="Proteomes" id="UP001497623">
    <property type="component" value="Unassembled WGS sequence"/>
</dbReference>
<gene>
    <name evidence="8" type="ORF">MNOR_LOCUS15224</name>
</gene>
<dbReference type="PANTHER" id="PTHR23301">
    <property type="entry name" value="CHITIN BINDING PERITROPHIN-A"/>
    <property type="match status" value="1"/>
</dbReference>
<comment type="caution">
    <text evidence="8">The sequence shown here is derived from an EMBL/GenBank/DDBJ whole genome shotgun (WGS) entry which is preliminary data.</text>
</comment>
<dbReference type="GO" id="GO:0008061">
    <property type="term" value="F:chitin binding"/>
    <property type="evidence" value="ECO:0007669"/>
    <property type="project" value="UniProtKB-KW"/>
</dbReference>
<evidence type="ECO:0000313" key="9">
    <source>
        <dbReference type="Proteomes" id="UP001497623"/>
    </source>
</evidence>
<evidence type="ECO:0000256" key="2">
    <source>
        <dbReference type="ARBA" id="ARBA00022729"/>
    </source>
</evidence>
<keyword evidence="9" id="KW-1185">Reference proteome</keyword>
<proteinExistence type="predicted"/>
<keyword evidence="3" id="KW-0677">Repeat</keyword>
<evidence type="ECO:0000256" key="6">
    <source>
        <dbReference type="SAM" id="SignalP"/>
    </source>
</evidence>
<feature type="domain" description="Chitin-binding type-2" evidence="7">
    <location>
        <begin position="80"/>
        <end position="140"/>
    </location>
</feature>
<feature type="signal peptide" evidence="6">
    <location>
        <begin position="1"/>
        <end position="17"/>
    </location>
</feature>
<reference evidence="8 9" key="1">
    <citation type="submission" date="2024-05" db="EMBL/GenBank/DDBJ databases">
        <authorList>
            <person name="Wallberg A."/>
        </authorList>
    </citation>
    <scope>NUCLEOTIDE SEQUENCE [LARGE SCALE GENOMIC DNA]</scope>
</reference>
<evidence type="ECO:0000259" key="7">
    <source>
        <dbReference type="PROSITE" id="PS50940"/>
    </source>
</evidence>
<protein>
    <recommendedName>
        <fullName evidence="7">Chitin-binding type-2 domain-containing protein</fullName>
    </recommendedName>
</protein>
<dbReference type="AlphaFoldDB" id="A0AAV2QRU8"/>
<sequence length="140" mass="15352">MKVLFLALALVVSCAVAKPSVDGLSISLEDQTEIKPVLPLELASAPRKWVCYWFGCIWVPGWWPGNTTAAPTTTTTTEAPFVCTSAGLFPDRDDCSKFIQCQDAGDGNFIEHSFSCPHNLFFNPDTNRCDHPENVPSCQV</sequence>
<organism evidence="8 9">
    <name type="scientific">Meganyctiphanes norvegica</name>
    <name type="common">Northern krill</name>
    <name type="synonym">Thysanopoda norvegica</name>
    <dbReference type="NCBI Taxonomy" id="48144"/>
    <lineage>
        <taxon>Eukaryota</taxon>
        <taxon>Metazoa</taxon>
        <taxon>Ecdysozoa</taxon>
        <taxon>Arthropoda</taxon>
        <taxon>Crustacea</taxon>
        <taxon>Multicrustacea</taxon>
        <taxon>Malacostraca</taxon>
        <taxon>Eumalacostraca</taxon>
        <taxon>Eucarida</taxon>
        <taxon>Euphausiacea</taxon>
        <taxon>Euphausiidae</taxon>
        <taxon>Meganyctiphanes</taxon>
    </lineage>
</organism>
<keyword evidence="5" id="KW-0325">Glycoprotein</keyword>
<evidence type="ECO:0000256" key="3">
    <source>
        <dbReference type="ARBA" id="ARBA00022737"/>
    </source>
</evidence>
<dbReference type="SMART" id="SM00494">
    <property type="entry name" value="ChtBD2"/>
    <property type="match status" value="1"/>
</dbReference>
<dbReference type="PANTHER" id="PTHR23301:SF0">
    <property type="entry name" value="CHITIN-BINDING TYPE-2 DOMAIN-CONTAINING PROTEIN-RELATED"/>
    <property type="match status" value="1"/>
</dbReference>
<dbReference type="Pfam" id="PF01607">
    <property type="entry name" value="CBM_14"/>
    <property type="match status" value="1"/>
</dbReference>
<evidence type="ECO:0000313" key="8">
    <source>
        <dbReference type="EMBL" id="CAL4094736.1"/>
    </source>
</evidence>
<dbReference type="EMBL" id="CAXKWB010009433">
    <property type="protein sequence ID" value="CAL4094736.1"/>
    <property type="molecule type" value="Genomic_DNA"/>
</dbReference>
<dbReference type="InterPro" id="IPR051940">
    <property type="entry name" value="Chitin_bind-dev_reg"/>
</dbReference>
<dbReference type="SUPFAM" id="SSF57625">
    <property type="entry name" value="Invertebrate chitin-binding proteins"/>
    <property type="match status" value="1"/>
</dbReference>
<keyword evidence="1" id="KW-0147">Chitin-binding</keyword>
<accession>A0AAV2QRU8</accession>